<protein>
    <submittedName>
        <fullName evidence="2">Uncharacterized protein</fullName>
    </submittedName>
</protein>
<evidence type="ECO:0000313" key="2">
    <source>
        <dbReference type="EMBL" id="SPB13405.1"/>
    </source>
</evidence>
<organism evidence="2 3">
    <name type="scientific">Caballeronia novacaledonica</name>
    <dbReference type="NCBI Taxonomy" id="1544861"/>
    <lineage>
        <taxon>Bacteria</taxon>
        <taxon>Pseudomonadati</taxon>
        <taxon>Pseudomonadota</taxon>
        <taxon>Betaproteobacteria</taxon>
        <taxon>Burkholderiales</taxon>
        <taxon>Burkholderiaceae</taxon>
        <taxon>Caballeronia</taxon>
    </lineage>
</organism>
<accession>A0A2U3I016</accession>
<reference evidence="3" key="1">
    <citation type="submission" date="2018-01" db="EMBL/GenBank/DDBJ databases">
        <authorList>
            <person name="Peeters C."/>
        </authorList>
    </citation>
    <scope>NUCLEOTIDE SEQUENCE [LARGE SCALE GENOMIC DNA]</scope>
</reference>
<name>A0A2U3I016_9BURK</name>
<evidence type="ECO:0000313" key="3">
    <source>
        <dbReference type="Proteomes" id="UP000238169"/>
    </source>
</evidence>
<dbReference type="RefSeq" id="WP_106853136.1">
    <property type="nucleotide sequence ID" value="NZ_OGTP01000001.1"/>
</dbReference>
<feature type="region of interest" description="Disordered" evidence="1">
    <location>
        <begin position="43"/>
        <end position="71"/>
    </location>
</feature>
<dbReference type="EMBL" id="OGTP01000001">
    <property type="protein sequence ID" value="SPB13405.1"/>
    <property type="molecule type" value="Genomic_DNA"/>
</dbReference>
<proteinExistence type="predicted"/>
<sequence>MDALYLYLELVALAVLVWLCRDKFKPLAAKPLAETRRPRGATKPVFMFRPQRAHAPGRSRPLRRNRSSLAR</sequence>
<gene>
    <name evidence="2" type="ORF">NOV72_00703</name>
</gene>
<dbReference type="AlphaFoldDB" id="A0A2U3I016"/>
<feature type="compositionally biased region" description="Basic residues" evidence="1">
    <location>
        <begin position="51"/>
        <end position="71"/>
    </location>
</feature>
<keyword evidence="3" id="KW-1185">Reference proteome</keyword>
<evidence type="ECO:0000256" key="1">
    <source>
        <dbReference type="SAM" id="MobiDB-lite"/>
    </source>
</evidence>
<dbReference type="Proteomes" id="UP000238169">
    <property type="component" value="Unassembled WGS sequence"/>
</dbReference>
<dbReference type="OrthoDB" id="9943612at2"/>